<organism evidence="5 6">
    <name type="scientific">Streptococcus mitis</name>
    <dbReference type="NCBI Taxonomy" id="28037"/>
    <lineage>
        <taxon>Bacteria</taxon>
        <taxon>Bacillati</taxon>
        <taxon>Bacillota</taxon>
        <taxon>Bacilli</taxon>
        <taxon>Lactobacillales</taxon>
        <taxon>Streptococcaceae</taxon>
        <taxon>Streptococcus</taxon>
        <taxon>Streptococcus mitis group</taxon>
    </lineage>
</organism>
<dbReference type="Gene3D" id="1.10.10.10">
    <property type="entry name" value="Winged helix-like DNA-binding domain superfamily/Winged helix DNA-binding domain"/>
    <property type="match status" value="1"/>
</dbReference>
<evidence type="ECO:0000256" key="3">
    <source>
        <dbReference type="ARBA" id="ARBA00023163"/>
    </source>
</evidence>
<dbReference type="SUPFAM" id="SSF63520">
    <property type="entry name" value="PTS-regulatory domain, PRD"/>
    <property type="match status" value="1"/>
</dbReference>
<dbReference type="PANTHER" id="PTHR30185:SF18">
    <property type="entry name" value="TRANSCRIPTIONAL REGULATOR MTLR"/>
    <property type="match status" value="1"/>
</dbReference>
<dbReference type="AlphaFoldDB" id="A0A1T0C3H2"/>
<evidence type="ECO:0000256" key="2">
    <source>
        <dbReference type="ARBA" id="ARBA00023015"/>
    </source>
</evidence>
<dbReference type="PROSITE" id="PS51372">
    <property type="entry name" value="PRD_2"/>
    <property type="match status" value="2"/>
</dbReference>
<evidence type="ECO:0000259" key="4">
    <source>
        <dbReference type="PROSITE" id="PS51372"/>
    </source>
</evidence>
<reference evidence="5 6" key="1">
    <citation type="submission" date="2017-02" db="EMBL/GenBank/DDBJ databases">
        <title>Draft genome sequence of Streptococcus mitis CCUG 63687.</title>
        <authorList>
            <person name="Salva-Serra F."/>
            <person name="Engstrom-Jakobsson H."/>
            <person name="Thorell K."/>
            <person name="Jaen-Luchoro D."/>
            <person name="Gonzales-Siles L."/>
            <person name="Karlsson R."/>
            <person name="Yazdan S."/>
            <person name="Boulund F."/>
            <person name="Johnning A."/>
            <person name="Engstrand L."/>
            <person name="Kristiansson E."/>
            <person name="Moore E."/>
        </authorList>
    </citation>
    <scope>NUCLEOTIDE SEQUENCE [LARGE SCALE GENOMIC DNA]</scope>
    <source>
        <strain evidence="5 6">CCUG 63687</strain>
    </source>
</reference>
<dbReference type="EMBL" id="MUYO01000005">
    <property type="protein sequence ID" value="OOS16928.1"/>
    <property type="molecule type" value="Genomic_DNA"/>
</dbReference>
<dbReference type="PANTHER" id="PTHR30185">
    <property type="entry name" value="CRYPTIC BETA-GLUCOSIDE BGL OPERON ANTITERMINATOR"/>
    <property type="match status" value="1"/>
</dbReference>
<dbReference type="SUPFAM" id="SSF46785">
    <property type="entry name" value="Winged helix' DNA-binding domain"/>
    <property type="match status" value="1"/>
</dbReference>
<dbReference type="InterPro" id="IPR036390">
    <property type="entry name" value="WH_DNA-bd_sf"/>
</dbReference>
<keyword evidence="1" id="KW-0677">Repeat</keyword>
<keyword evidence="2" id="KW-0805">Transcription regulation</keyword>
<evidence type="ECO:0000256" key="1">
    <source>
        <dbReference type="ARBA" id="ARBA00022737"/>
    </source>
</evidence>
<dbReference type="InterPro" id="IPR036388">
    <property type="entry name" value="WH-like_DNA-bd_sf"/>
</dbReference>
<gene>
    <name evidence="5" type="ORF">B0686_09685</name>
</gene>
<dbReference type="RefSeq" id="WP_078353027.1">
    <property type="nucleotide sequence ID" value="NZ_MUYO01000005.1"/>
</dbReference>
<dbReference type="Pfam" id="PF00874">
    <property type="entry name" value="PRD"/>
    <property type="match status" value="1"/>
</dbReference>
<evidence type="ECO:0000313" key="5">
    <source>
        <dbReference type="EMBL" id="OOS16928.1"/>
    </source>
</evidence>
<dbReference type="InterPro" id="IPR036634">
    <property type="entry name" value="PRD_sf"/>
</dbReference>
<proteinExistence type="predicted"/>
<comment type="caution">
    <text evidence="5">The sequence shown here is derived from an EMBL/GenBank/DDBJ whole genome shotgun (WGS) entry which is preliminary data.</text>
</comment>
<name>A0A1T0C3H2_STRMT</name>
<feature type="domain" description="PRD" evidence="4">
    <location>
        <begin position="197"/>
        <end position="306"/>
    </location>
</feature>
<feature type="domain" description="PRD" evidence="4">
    <location>
        <begin position="310"/>
        <end position="417"/>
    </location>
</feature>
<dbReference type="InterPro" id="IPR011608">
    <property type="entry name" value="PRD"/>
</dbReference>
<dbReference type="GO" id="GO:0006355">
    <property type="term" value="P:regulation of DNA-templated transcription"/>
    <property type="evidence" value="ECO:0007669"/>
    <property type="project" value="InterPro"/>
</dbReference>
<sequence length="553" mass="64473">MIYLDKSSSVLLNYLLQLIEPETIMAISRATGQSRRKIYYHLEKINDALPQGVDKIVSQPRVGLVLTVEQREACEALLESVDAHSYVMSMEERMQLMILFICVLKERVTIEKLMDLTKVSRNTVLNDLNTIRSQLTVEQYQISLITTKSQGYVLKCHPLNKVQYVHALLTTIFSEGNSGFMRILGSKIKQFVQEDVLLSEELQIFLNQQVHFIEQDLGKKINRYEIEFMLKVLPYLLLSYRNMILSEQERDDLYREFSLIRKRVEYSTAKKLQTLLDEKLGLRLDEIELSWIAVLLLSYRKDQDLHATSEDFADLQLAIDNFIWDFEAHSPYELENRDDLIRNLMTHCKALLFRKTYGILSKNPLTRHILQKYPELYHYTEQSVGILEEAWLISLTRGEIAYLAMHLGGALKPQATEPKKVKQIYIVCDEGVAVQRLLLKQCQYFFPHDYIRAVFTSEQFKSVEDLLEVDLLIVTSDGLSSRFPLVQVNPIFDYEDVVKLNSFIKYRLIASQHSDFRSELERLLGHYLTNSEEAKELQYQIENLIEKQILTGN</sequence>
<keyword evidence="3" id="KW-0804">Transcription</keyword>
<dbReference type="CDD" id="cd05568">
    <property type="entry name" value="PTS_IIB_bgl_like"/>
    <property type="match status" value="1"/>
</dbReference>
<dbReference type="InterPro" id="IPR050661">
    <property type="entry name" value="BglG_antiterminators"/>
</dbReference>
<dbReference type="Gene3D" id="1.10.1790.10">
    <property type="entry name" value="PRD domain"/>
    <property type="match status" value="1"/>
</dbReference>
<dbReference type="Proteomes" id="UP000190652">
    <property type="component" value="Unassembled WGS sequence"/>
</dbReference>
<protein>
    <submittedName>
        <fullName evidence="5">Ascorbate 6-phosphate lactonase</fullName>
    </submittedName>
</protein>
<accession>A0A1T0C3H2</accession>
<evidence type="ECO:0000313" key="6">
    <source>
        <dbReference type="Proteomes" id="UP000190652"/>
    </source>
</evidence>